<keyword evidence="3" id="KW-1185">Reference proteome</keyword>
<dbReference type="EMBL" id="JALNMJ010000023">
    <property type="protein sequence ID" value="MCK7615238.1"/>
    <property type="molecule type" value="Genomic_DNA"/>
</dbReference>
<sequence length="368" mass="41169">MDILSSILAFAGLMIVFSTLVSGIVESLIGFFRLRSSNLELMLRSFVKEELKAANPDKIVEALVKNPVVGSKLSFFSNSSRIDWLSTKAFFQRLAKTEVGEKIIDELEKKAGEKGSELYQEYLKKRIEYLENTYDRYAAASSETLRKNAYVLTFGAAIVFAFLFNINVETIFTKLLNSPDVRQEIIASIEGNENLYKDLENLEKRLSDEIEKLSDPNFGNDDAKKLIPDLTEQLKQTKISIDALSGAGLPIGWDYYPFGDNGKIENPETWAAALQPVRWFVFTLVAGFLISLGGPFWYRVFNNLSGLVSALRAFSGKNPELVEEKGSQAKPEPQTSADRTDELAKAFMLVFEESKNIEQETSAAGKKS</sequence>
<evidence type="ECO:0000313" key="3">
    <source>
        <dbReference type="Proteomes" id="UP001431221"/>
    </source>
</evidence>
<proteinExistence type="predicted"/>
<organism evidence="2 3">
    <name type="scientific">Roseibium sediminicola</name>
    <dbReference type="NCBI Taxonomy" id="2933272"/>
    <lineage>
        <taxon>Bacteria</taxon>
        <taxon>Pseudomonadati</taxon>
        <taxon>Pseudomonadota</taxon>
        <taxon>Alphaproteobacteria</taxon>
        <taxon>Hyphomicrobiales</taxon>
        <taxon>Stappiaceae</taxon>
        <taxon>Roseibium</taxon>
    </lineage>
</organism>
<name>A0ABT0H2D3_9HYPH</name>
<accession>A0ABT0H2D3</accession>
<keyword evidence="1" id="KW-1133">Transmembrane helix</keyword>
<dbReference type="Proteomes" id="UP001431221">
    <property type="component" value="Unassembled WGS sequence"/>
</dbReference>
<dbReference type="RefSeq" id="WP_248158348.1">
    <property type="nucleotide sequence ID" value="NZ_JALNMJ010000023.1"/>
</dbReference>
<evidence type="ECO:0000313" key="2">
    <source>
        <dbReference type="EMBL" id="MCK7615238.1"/>
    </source>
</evidence>
<protein>
    <submittedName>
        <fullName evidence="2">Uncharacterized protein</fullName>
    </submittedName>
</protein>
<feature type="transmembrane region" description="Helical" evidence="1">
    <location>
        <begin position="149"/>
        <end position="168"/>
    </location>
</feature>
<feature type="transmembrane region" description="Helical" evidence="1">
    <location>
        <begin position="6"/>
        <end position="34"/>
    </location>
</feature>
<gene>
    <name evidence="2" type="ORF">M0H32_23985</name>
</gene>
<comment type="caution">
    <text evidence="2">The sequence shown here is derived from an EMBL/GenBank/DDBJ whole genome shotgun (WGS) entry which is preliminary data.</text>
</comment>
<keyword evidence="1" id="KW-0812">Transmembrane</keyword>
<evidence type="ECO:0000256" key="1">
    <source>
        <dbReference type="SAM" id="Phobius"/>
    </source>
</evidence>
<keyword evidence="1" id="KW-0472">Membrane</keyword>
<reference evidence="2" key="1">
    <citation type="submission" date="2022-04" db="EMBL/GenBank/DDBJ databases">
        <title>Roseibium sp. CAU 1639 isolated from mud.</title>
        <authorList>
            <person name="Kim W."/>
        </authorList>
    </citation>
    <scope>NUCLEOTIDE SEQUENCE</scope>
    <source>
        <strain evidence="2">CAU 1639</strain>
    </source>
</reference>
<feature type="transmembrane region" description="Helical" evidence="1">
    <location>
        <begin position="279"/>
        <end position="298"/>
    </location>
</feature>